<dbReference type="Proteomes" id="UP000242715">
    <property type="component" value="Unassembled WGS sequence"/>
</dbReference>
<dbReference type="InterPro" id="IPR041118">
    <property type="entry name" value="Rx_N"/>
</dbReference>
<sequence>MDEASKRHEEILNQSEDADEKGALVNDVDVNRRMAEQISYAVAERLFNRLASTAFCEHGRIYGVTDELERLKNSVEHIKVVLLDAQEKQEQNCVVQSWIRRVEDLLHLADDLLDEFMIEGMRYQVDA</sequence>
<organism evidence="5 6">
    <name type="scientific">Trifolium subterraneum</name>
    <name type="common">Subterranean clover</name>
    <dbReference type="NCBI Taxonomy" id="3900"/>
    <lineage>
        <taxon>Eukaryota</taxon>
        <taxon>Viridiplantae</taxon>
        <taxon>Streptophyta</taxon>
        <taxon>Embryophyta</taxon>
        <taxon>Tracheophyta</taxon>
        <taxon>Spermatophyta</taxon>
        <taxon>Magnoliopsida</taxon>
        <taxon>eudicotyledons</taxon>
        <taxon>Gunneridae</taxon>
        <taxon>Pentapetalae</taxon>
        <taxon>rosids</taxon>
        <taxon>fabids</taxon>
        <taxon>Fabales</taxon>
        <taxon>Fabaceae</taxon>
        <taxon>Papilionoideae</taxon>
        <taxon>50 kb inversion clade</taxon>
        <taxon>NPAAA clade</taxon>
        <taxon>Hologalegina</taxon>
        <taxon>IRL clade</taxon>
        <taxon>Trifolieae</taxon>
        <taxon>Trifolium</taxon>
    </lineage>
</organism>
<dbReference type="GO" id="GO:0000166">
    <property type="term" value="F:nucleotide binding"/>
    <property type="evidence" value="ECO:0007669"/>
    <property type="project" value="UniProtKB-KW"/>
</dbReference>
<gene>
    <name evidence="5" type="ORF">TSUD_351910</name>
</gene>
<keyword evidence="3" id="KW-0611">Plant defense</keyword>
<keyword evidence="2" id="KW-0547">Nucleotide-binding</keyword>
<evidence type="ECO:0000256" key="1">
    <source>
        <dbReference type="ARBA" id="ARBA00022737"/>
    </source>
</evidence>
<dbReference type="GO" id="GO:0006952">
    <property type="term" value="P:defense response"/>
    <property type="evidence" value="ECO:0007669"/>
    <property type="project" value="UniProtKB-KW"/>
</dbReference>
<dbReference type="EMBL" id="DF974816">
    <property type="protein sequence ID" value="GAU50614.1"/>
    <property type="molecule type" value="Genomic_DNA"/>
</dbReference>
<protein>
    <recommendedName>
        <fullName evidence="4">Disease resistance N-terminal domain-containing protein</fullName>
    </recommendedName>
</protein>
<dbReference type="OrthoDB" id="1933539at2759"/>
<keyword evidence="1" id="KW-0677">Repeat</keyword>
<dbReference type="Pfam" id="PF18052">
    <property type="entry name" value="Rx_N"/>
    <property type="match status" value="1"/>
</dbReference>
<reference evidence="6" key="1">
    <citation type="journal article" date="2017" name="Front. Plant Sci.">
        <title>Climate Clever Clovers: New Paradigm to Reduce the Environmental Footprint of Ruminants by Breeding Low Methanogenic Forages Utilizing Haplotype Variation.</title>
        <authorList>
            <person name="Kaur P."/>
            <person name="Appels R."/>
            <person name="Bayer P.E."/>
            <person name="Keeble-Gagnere G."/>
            <person name="Wang J."/>
            <person name="Hirakawa H."/>
            <person name="Shirasawa K."/>
            <person name="Vercoe P."/>
            <person name="Stefanova K."/>
            <person name="Durmic Z."/>
            <person name="Nichols P."/>
            <person name="Revell C."/>
            <person name="Isobe S.N."/>
            <person name="Edwards D."/>
            <person name="Erskine W."/>
        </authorList>
    </citation>
    <scope>NUCLEOTIDE SEQUENCE [LARGE SCALE GENOMIC DNA]</scope>
    <source>
        <strain evidence="6">cv. Daliak</strain>
    </source>
</reference>
<evidence type="ECO:0000256" key="3">
    <source>
        <dbReference type="ARBA" id="ARBA00022821"/>
    </source>
</evidence>
<dbReference type="Gene3D" id="1.20.5.4130">
    <property type="match status" value="1"/>
</dbReference>
<evidence type="ECO:0000259" key="4">
    <source>
        <dbReference type="Pfam" id="PF18052"/>
    </source>
</evidence>
<evidence type="ECO:0000313" key="5">
    <source>
        <dbReference type="EMBL" id="GAU50614.1"/>
    </source>
</evidence>
<evidence type="ECO:0000256" key="2">
    <source>
        <dbReference type="ARBA" id="ARBA00022741"/>
    </source>
</evidence>
<proteinExistence type="predicted"/>
<feature type="non-terminal residue" evidence="5">
    <location>
        <position position="127"/>
    </location>
</feature>
<keyword evidence="6" id="KW-1185">Reference proteome</keyword>
<dbReference type="AlphaFoldDB" id="A0A2Z6P2J1"/>
<accession>A0A2Z6P2J1</accession>
<name>A0A2Z6P2J1_TRISU</name>
<evidence type="ECO:0000313" key="6">
    <source>
        <dbReference type="Proteomes" id="UP000242715"/>
    </source>
</evidence>
<feature type="domain" description="Disease resistance N-terminal" evidence="4">
    <location>
        <begin position="44"/>
        <end position="122"/>
    </location>
</feature>